<evidence type="ECO:0000256" key="1">
    <source>
        <dbReference type="ARBA" id="ARBA00001946"/>
    </source>
</evidence>
<dbReference type="PANTHER" id="PTHR11839">
    <property type="entry name" value="UDP/ADP-SUGAR PYROPHOSPHATASE"/>
    <property type="match status" value="1"/>
</dbReference>
<accession>A0A7M1B5S5</accession>
<feature type="binding site" evidence="3">
    <location>
        <position position="94"/>
    </location>
    <ligand>
        <name>Mg(2+)</name>
        <dbReference type="ChEBI" id="CHEBI:18420"/>
        <label>1</label>
    </ligand>
</feature>
<organism evidence="6 7">
    <name type="scientific">Sulfurimonas paralvinellae</name>
    <dbReference type="NCBI Taxonomy" id="317658"/>
    <lineage>
        <taxon>Bacteria</taxon>
        <taxon>Pseudomonadati</taxon>
        <taxon>Campylobacterota</taxon>
        <taxon>Epsilonproteobacteria</taxon>
        <taxon>Campylobacterales</taxon>
        <taxon>Sulfurimonadaceae</taxon>
        <taxon>Sulfurimonas</taxon>
    </lineage>
</organism>
<dbReference type="AlphaFoldDB" id="A0A7M1B5S5"/>
<name>A0A7M1B5S5_9BACT</name>
<proteinExistence type="predicted"/>
<dbReference type="CDD" id="cd18887">
    <property type="entry name" value="NUDIX_UGPPase_Nudt14"/>
    <property type="match status" value="1"/>
</dbReference>
<feature type="short sequence motif" description="Nudix box" evidence="4">
    <location>
        <begin position="79"/>
        <end position="101"/>
    </location>
</feature>
<evidence type="ECO:0000313" key="7">
    <source>
        <dbReference type="Proteomes" id="UP000593580"/>
    </source>
</evidence>
<keyword evidence="3" id="KW-0479">Metal-binding</keyword>
<comment type="cofactor">
    <cofactor evidence="1 3">
        <name>Mg(2+)</name>
        <dbReference type="ChEBI" id="CHEBI:18420"/>
    </cofactor>
</comment>
<dbReference type="KEGG" id="spal:FM071_01390"/>
<dbReference type="GO" id="GO:0019693">
    <property type="term" value="P:ribose phosphate metabolic process"/>
    <property type="evidence" value="ECO:0007669"/>
    <property type="project" value="TreeGrafter"/>
</dbReference>
<feature type="binding site" evidence="3">
    <location>
        <position position="78"/>
    </location>
    <ligand>
        <name>Mg(2+)</name>
        <dbReference type="ChEBI" id="CHEBI:18420"/>
        <label>1</label>
    </ligand>
</feature>
<reference evidence="6 7" key="1">
    <citation type="submission" date="2019-07" db="EMBL/GenBank/DDBJ databases">
        <title>Sulfurimonas paralvinellae sp. nov., a novel mesophilic, hydrogen- and sulfur-oxidizing chemolithoautotroph within the Epsilonproteo- bacteria isolated from a deep-sea hydrothermal vent polychaete nest, reclassification of Thiomicrospira denitrificans as Sulfurimonas denitrificans comb. nov. and emended description of the genus Sulfurimonas.</title>
        <authorList>
            <person name="Wang S."/>
            <person name="Jiang L."/>
            <person name="Shao Z."/>
        </authorList>
    </citation>
    <scope>NUCLEOTIDE SEQUENCE [LARGE SCALE GENOMIC DNA]</scope>
    <source>
        <strain evidence="6 7">GO25</strain>
    </source>
</reference>
<dbReference type="GO" id="GO:0006753">
    <property type="term" value="P:nucleoside phosphate metabolic process"/>
    <property type="evidence" value="ECO:0007669"/>
    <property type="project" value="TreeGrafter"/>
</dbReference>
<keyword evidence="7" id="KW-1185">Reference proteome</keyword>
<dbReference type="InterPro" id="IPR015797">
    <property type="entry name" value="NUDIX_hydrolase-like_dom_sf"/>
</dbReference>
<feature type="domain" description="Nudix hydrolase" evidence="5">
    <location>
        <begin position="36"/>
        <end position="176"/>
    </location>
</feature>
<dbReference type="InterPro" id="IPR000086">
    <property type="entry name" value="NUDIX_hydrolase_dom"/>
</dbReference>
<gene>
    <name evidence="6" type="ORF">FM071_01390</name>
</gene>
<dbReference type="Proteomes" id="UP000593580">
    <property type="component" value="Chromosome"/>
</dbReference>
<dbReference type="NCBIfam" id="TIGR00052">
    <property type="entry name" value="nudix-type nucleoside diphosphatase, YffH/AdpP family"/>
    <property type="match status" value="1"/>
</dbReference>
<dbReference type="Gene3D" id="3.90.79.10">
    <property type="entry name" value="Nucleoside Triphosphate Pyrophosphohydrolase"/>
    <property type="match status" value="1"/>
</dbReference>
<sequence>MAKIDSIKELKETHFIKPIEINYTQKGRQKRWEAVLSHDSVAILLYHKEKDAFVLVKQLRVTVLNKNPDNGYMYELCAGIVDKECSLEQIAKEEILEECGYNLPIKNLEKISSFYTSVGISGTHQTLYYAEIDESMKVNEGGGLEEEEIEVITIPLNEAKKFMFDETYQKTTGVSLAFYWFFNTKLNQIL</sequence>
<evidence type="ECO:0000256" key="2">
    <source>
        <dbReference type="ARBA" id="ARBA00022801"/>
    </source>
</evidence>
<feature type="binding site" evidence="3">
    <location>
        <position position="98"/>
    </location>
    <ligand>
        <name>Mg(2+)</name>
        <dbReference type="ChEBI" id="CHEBI:18420"/>
        <label>1</label>
    </ligand>
</feature>
<keyword evidence="3" id="KW-0460">Magnesium</keyword>
<dbReference type="EMBL" id="CP041406">
    <property type="protein sequence ID" value="QOP45020.1"/>
    <property type="molecule type" value="Genomic_DNA"/>
</dbReference>
<dbReference type="Pfam" id="PF00293">
    <property type="entry name" value="NUDIX"/>
    <property type="match status" value="1"/>
</dbReference>
<feature type="binding site" evidence="3">
    <location>
        <position position="147"/>
    </location>
    <ligand>
        <name>Mg(2+)</name>
        <dbReference type="ChEBI" id="CHEBI:18420"/>
        <label>1</label>
    </ligand>
</feature>
<evidence type="ECO:0000256" key="3">
    <source>
        <dbReference type="PIRSR" id="PIRSR604385-2"/>
    </source>
</evidence>
<evidence type="ECO:0000259" key="5">
    <source>
        <dbReference type="PROSITE" id="PS51462"/>
    </source>
</evidence>
<protein>
    <submittedName>
        <fullName evidence="6">NUDIX domain-containing protein</fullName>
    </submittedName>
</protein>
<dbReference type="InterPro" id="IPR004385">
    <property type="entry name" value="NDP_pyrophosphatase"/>
</dbReference>
<dbReference type="RefSeq" id="WP_193111267.1">
    <property type="nucleotide sequence ID" value="NZ_CP041406.1"/>
</dbReference>
<evidence type="ECO:0000313" key="6">
    <source>
        <dbReference type="EMBL" id="QOP45020.1"/>
    </source>
</evidence>
<dbReference type="PROSITE" id="PS51462">
    <property type="entry name" value="NUDIX"/>
    <property type="match status" value="1"/>
</dbReference>
<keyword evidence="2" id="KW-0378">Hydrolase</keyword>
<dbReference type="SUPFAM" id="SSF55811">
    <property type="entry name" value="Nudix"/>
    <property type="match status" value="1"/>
</dbReference>
<dbReference type="GO" id="GO:0008768">
    <property type="term" value="F:UDP-sugar diphosphatase activity"/>
    <property type="evidence" value="ECO:0007669"/>
    <property type="project" value="TreeGrafter"/>
</dbReference>
<dbReference type="GO" id="GO:0046872">
    <property type="term" value="F:metal ion binding"/>
    <property type="evidence" value="ECO:0007669"/>
    <property type="project" value="UniProtKB-KW"/>
</dbReference>
<dbReference type="PANTHER" id="PTHR11839:SF15">
    <property type="entry name" value="URIDINE DIPHOSPHATE GLUCOSE PYROPHOSPHATASE NUDT14"/>
    <property type="match status" value="1"/>
</dbReference>
<evidence type="ECO:0000256" key="4">
    <source>
        <dbReference type="PIRSR" id="PIRSR604385-3"/>
    </source>
</evidence>